<evidence type="ECO:0000256" key="1">
    <source>
        <dbReference type="SAM" id="SignalP"/>
    </source>
</evidence>
<keyword evidence="4" id="KW-1185">Reference proteome</keyword>
<dbReference type="SMART" id="SM00054">
    <property type="entry name" value="EFh"/>
    <property type="match status" value="3"/>
</dbReference>
<feature type="domain" description="EF-hand" evidence="2">
    <location>
        <begin position="89"/>
        <end position="117"/>
    </location>
</feature>
<dbReference type="Pfam" id="PF13202">
    <property type="entry name" value="EF-hand_5"/>
    <property type="match status" value="1"/>
</dbReference>
<accession>A0ABU1W9X4</accession>
<dbReference type="PROSITE" id="PS00018">
    <property type="entry name" value="EF_HAND_1"/>
    <property type="match status" value="3"/>
</dbReference>
<dbReference type="InterPro" id="IPR018247">
    <property type="entry name" value="EF_Hand_1_Ca_BS"/>
</dbReference>
<dbReference type="EMBL" id="JAVDVY010000001">
    <property type="protein sequence ID" value="MDR7134363.1"/>
    <property type="molecule type" value="Genomic_DNA"/>
</dbReference>
<dbReference type="Gene3D" id="1.10.238.10">
    <property type="entry name" value="EF-hand"/>
    <property type="match status" value="1"/>
</dbReference>
<dbReference type="RefSeq" id="WP_310060484.1">
    <property type="nucleotide sequence ID" value="NZ_JAVDVY010000001.1"/>
</dbReference>
<dbReference type="Proteomes" id="UP001251524">
    <property type="component" value="Unassembled WGS sequence"/>
</dbReference>
<evidence type="ECO:0000313" key="4">
    <source>
        <dbReference type="Proteomes" id="UP001251524"/>
    </source>
</evidence>
<feature type="domain" description="EF-hand" evidence="2">
    <location>
        <begin position="54"/>
        <end position="80"/>
    </location>
</feature>
<dbReference type="InterPro" id="IPR011992">
    <property type="entry name" value="EF-hand-dom_pair"/>
</dbReference>
<dbReference type="InterPro" id="IPR002048">
    <property type="entry name" value="EF_hand_dom"/>
</dbReference>
<dbReference type="SUPFAM" id="SSF47473">
    <property type="entry name" value="EF-hand"/>
    <property type="match status" value="1"/>
</dbReference>
<comment type="caution">
    <text evidence="3">The sequence shown here is derived from an EMBL/GenBank/DDBJ whole genome shotgun (WGS) entry which is preliminary data.</text>
</comment>
<reference evidence="3 4" key="1">
    <citation type="submission" date="2023-07" db="EMBL/GenBank/DDBJ databases">
        <title>Sorghum-associated microbial communities from plants grown in Nebraska, USA.</title>
        <authorList>
            <person name="Schachtman D."/>
        </authorList>
    </citation>
    <scope>NUCLEOTIDE SEQUENCE [LARGE SCALE GENOMIC DNA]</scope>
    <source>
        <strain evidence="3 4">BE198</strain>
    </source>
</reference>
<evidence type="ECO:0000259" key="2">
    <source>
        <dbReference type="SMART" id="SM00054"/>
    </source>
</evidence>
<sequence length="165" mass="17516">MNISRLSTSMVALVLVVGSLHTAARAASPKPAAVQASAMRPVASQPAAKQNPGEQAFTALDTNRDKALSLAEFQVGYARMQQAIAIELRLREQFQSVDSDRSGAIEPTEYDKLALVKRAGALAPTLSTFDGNTNRKLEFAEYVAAVRAMATSQQAAAQKAAPAKK</sequence>
<keyword evidence="1" id="KW-0732">Signal</keyword>
<evidence type="ECO:0000313" key="3">
    <source>
        <dbReference type="EMBL" id="MDR7134363.1"/>
    </source>
</evidence>
<gene>
    <name evidence="3" type="ORF">J2X06_001547</name>
</gene>
<feature type="chain" id="PRO_5046825062" evidence="1">
    <location>
        <begin position="27"/>
        <end position="165"/>
    </location>
</feature>
<organism evidence="3 4">
    <name type="scientific">Lysobacter niastensis</name>
    <dbReference type="NCBI Taxonomy" id="380629"/>
    <lineage>
        <taxon>Bacteria</taxon>
        <taxon>Pseudomonadati</taxon>
        <taxon>Pseudomonadota</taxon>
        <taxon>Gammaproteobacteria</taxon>
        <taxon>Lysobacterales</taxon>
        <taxon>Lysobacteraceae</taxon>
        <taxon>Lysobacter</taxon>
    </lineage>
</organism>
<name>A0ABU1W9X4_9GAMM</name>
<feature type="domain" description="EF-hand" evidence="2">
    <location>
        <begin position="121"/>
        <end position="149"/>
    </location>
</feature>
<protein>
    <submittedName>
        <fullName evidence="3">Ca2+-binding EF-hand superfamily protein</fullName>
    </submittedName>
</protein>
<feature type="signal peptide" evidence="1">
    <location>
        <begin position="1"/>
        <end position="26"/>
    </location>
</feature>
<proteinExistence type="predicted"/>